<evidence type="ECO:0000313" key="2">
    <source>
        <dbReference type="EMBL" id="PFX24744.1"/>
    </source>
</evidence>
<dbReference type="EMBL" id="LSMT01000168">
    <property type="protein sequence ID" value="PFX24744.1"/>
    <property type="molecule type" value="Genomic_DNA"/>
</dbReference>
<sequence length="128" mass="14253">MYKRVWTTKAALDPRLVAKESVDIVAPAWVLAIVTGMKSVARVDYVNFFVGCSCRLSDEPGYVPSTPGNLTERLLTKTAQQEYLTNGLLSAVDFYDNESKHDLKLSNRATQQETDPSKNKSETILPNN</sequence>
<organism evidence="2 3">
    <name type="scientific">Stylophora pistillata</name>
    <name type="common">Smooth cauliflower coral</name>
    <dbReference type="NCBI Taxonomy" id="50429"/>
    <lineage>
        <taxon>Eukaryota</taxon>
        <taxon>Metazoa</taxon>
        <taxon>Cnidaria</taxon>
        <taxon>Anthozoa</taxon>
        <taxon>Hexacorallia</taxon>
        <taxon>Scleractinia</taxon>
        <taxon>Astrocoeniina</taxon>
        <taxon>Pocilloporidae</taxon>
        <taxon>Stylophora</taxon>
    </lineage>
</organism>
<evidence type="ECO:0000256" key="1">
    <source>
        <dbReference type="SAM" id="MobiDB-lite"/>
    </source>
</evidence>
<reference evidence="3" key="1">
    <citation type="journal article" date="2017" name="bioRxiv">
        <title>Comparative analysis of the genomes of Stylophora pistillata and Acropora digitifera provides evidence for extensive differences between species of corals.</title>
        <authorList>
            <person name="Voolstra C.R."/>
            <person name="Li Y."/>
            <person name="Liew Y.J."/>
            <person name="Baumgarten S."/>
            <person name="Zoccola D."/>
            <person name="Flot J.-F."/>
            <person name="Tambutte S."/>
            <person name="Allemand D."/>
            <person name="Aranda M."/>
        </authorList>
    </citation>
    <scope>NUCLEOTIDE SEQUENCE [LARGE SCALE GENOMIC DNA]</scope>
</reference>
<proteinExistence type="predicted"/>
<accession>A0A2B4S224</accession>
<evidence type="ECO:0000313" key="3">
    <source>
        <dbReference type="Proteomes" id="UP000225706"/>
    </source>
</evidence>
<feature type="region of interest" description="Disordered" evidence="1">
    <location>
        <begin position="104"/>
        <end position="128"/>
    </location>
</feature>
<gene>
    <name evidence="2" type="ORF">AWC38_SpisGene10670</name>
</gene>
<comment type="caution">
    <text evidence="2">The sequence shown here is derived from an EMBL/GenBank/DDBJ whole genome shotgun (WGS) entry which is preliminary data.</text>
</comment>
<keyword evidence="3" id="KW-1185">Reference proteome</keyword>
<dbReference type="Proteomes" id="UP000225706">
    <property type="component" value="Unassembled WGS sequence"/>
</dbReference>
<dbReference type="AlphaFoldDB" id="A0A2B4S224"/>
<protein>
    <submittedName>
        <fullName evidence="2">Uncharacterized protein</fullName>
    </submittedName>
</protein>
<name>A0A2B4S224_STYPI</name>